<feature type="signal peptide" evidence="3">
    <location>
        <begin position="1"/>
        <end position="19"/>
    </location>
</feature>
<evidence type="ECO:0000256" key="2">
    <source>
        <dbReference type="SAM" id="Phobius"/>
    </source>
</evidence>
<feature type="domain" description="Protein kinase" evidence="4">
    <location>
        <begin position="185"/>
        <end position="550"/>
    </location>
</feature>
<dbReference type="Pfam" id="PF00069">
    <property type="entry name" value="Pkinase"/>
    <property type="match status" value="1"/>
</dbReference>
<feature type="compositionally biased region" description="Polar residues" evidence="1">
    <location>
        <begin position="323"/>
        <end position="334"/>
    </location>
</feature>
<keyword evidence="6" id="KW-1185">Reference proteome</keyword>
<dbReference type="Gene3D" id="1.10.510.10">
    <property type="entry name" value="Transferase(Phosphotransferase) domain 1"/>
    <property type="match status" value="2"/>
</dbReference>
<feature type="region of interest" description="Disordered" evidence="1">
    <location>
        <begin position="841"/>
        <end position="867"/>
    </location>
</feature>
<feature type="region of interest" description="Disordered" evidence="1">
    <location>
        <begin position="981"/>
        <end position="1017"/>
    </location>
</feature>
<feature type="chain" id="PRO_5004935577" evidence="3">
    <location>
        <begin position="20"/>
        <end position="1298"/>
    </location>
</feature>
<name>X0B8Q9_FUSOX</name>
<feature type="compositionally biased region" description="Polar residues" evidence="1">
    <location>
        <begin position="999"/>
        <end position="1017"/>
    </location>
</feature>
<dbReference type="InterPro" id="IPR011009">
    <property type="entry name" value="Kinase-like_dom_sf"/>
</dbReference>
<keyword evidence="5" id="KW-0418">Kinase</keyword>
<gene>
    <name evidence="5" type="ORF">FOQG_16785</name>
</gene>
<reference evidence="5 6" key="1">
    <citation type="submission" date="2011-11" db="EMBL/GenBank/DDBJ databases">
        <title>The Genome Sequence of Fusarium oxysporum PHW815.</title>
        <authorList>
            <consortium name="The Broad Institute Genome Sequencing Platform"/>
            <person name="Ma L.-J."/>
            <person name="Gale L.R."/>
            <person name="Schwartz D.C."/>
            <person name="Zhou S."/>
            <person name="Corby-Kistler H."/>
            <person name="Young S.K."/>
            <person name="Zeng Q."/>
            <person name="Gargeya S."/>
            <person name="Fitzgerald M."/>
            <person name="Haas B."/>
            <person name="Abouelleil A."/>
            <person name="Alvarado L."/>
            <person name="Arachchi H.M."/>
            <person name="Berlin A."/>
            <person name="Brown A."/>
            <person name="Chapman S.B."/>
            <person name="Chen Z."/>
            <person name="Dunbar C."/>
            <person name="Freedman E."/>
            <person name="Gearin G."/>
            <person name="Goldberg J."/>
            <person name="Griggs A."/>
            <person name="Gujja S."/>
            <person name="Heiman D."/>
            <person name="Howarth C."/>
            <person name="Larson L."/>
            <person name="Lui A."/>
            <person name="MacDonald P.J.P."/>
            <person name="Montmayeur A."/>
            <person name="Murphy C."/>
            <person name="Neiman D."/>
            <person name="Pearson M."/>
            <person name="Priest M."/>
            <person name="Roberts A."/>
            <person name="Saif S."/>
            <person name="Shea T."/>
            <person name="Shenoy N."/>
            <person name="Sisk P."/>
            <person name="Stolte C."/>
            <person name="Sykes S."/>
            <person name="Wortman J."/>
            <person name="Nusbaum C."/>
            <person name="Birren B."/>
        </authorList>
    </citation>
    <scope>NUCLEOTIDE SEQUENCE [LARGE SCALE GENOMIC DNA]</scope>
    <source>
        <strain evidence="5 6">54005</strain>
    </source>
</reference>
<keyword evidence="2" id="KW-0812">Transmembrane</keyword>
<dbReference type="GO" id="GO:0004674">
    <property type="term" value="F:protein serine/threonine kinase activity"/>
    <property type="evidence" value="ECO:0007669"/>
    <property type="project" value="UniProtKB-KW"/>
</dbReference>
<dbReference type="PANTHER" id="PTHR24359">
    <property type="entry name" value="SERINE/THREONINE-PROTEIN KINASE SBK1"/>
    <property type="match status" value="1"/>
</dbReference>
<dbReference type="InterPro" id="IPR000719">
    <property type="entry name" value="Prot_kinase_dom"/>
</dbReference>
<keyword evidence="5" id="KW-0808">Transferase</keyword>
<organism evidence="5 6">
    <name type="scientific">Fusarium oxysporum f. sp. raphani 54005</name>
    <dbReference type="NCBI Taxonomy" id="1089458"/>
    <lineage>
        <taxon>Eukaryota</taxon>
        <taxon>Fungi</taxon>
        <taxon>Dikarya</taxon>
        <taxon>Ascomycota</taxon>
        <taxon>Pezizomycotina</taxon>
        <taxon>Sordariomycetes</taxon>
        <taxon>Hypocreomycetidae</taxon>
        <taxon>Hypocreales</taxon>
        <taxon>Nectriaceae</taxon>
        <taxon>Fusarium</taxon>
        <taxon>Fusarium oxysporum species complex</taxon>
    </lineage>
</organism>
<dbReference type="SMART" id="SM00220">
    <property type="entry name" value="S_TKc"/>
    <property type="match status" value="1"/>
</dbReference>
<feature type="transmembrane region" description="Helical" evidence="2">
    <location>
        <begin position="1267"/>
        <end position="1288"/>
    </location>
</feature>
<feature type="region of interest" description="Disordered" evidence="1">
    <location>
        <begin position="323"/>
        <end position="345"/>
    </location>
</feature>
<dbReference type="GO" id="GO:0005524">
    <property type="term" value="F:ATP binding"/>
    <property type="evidence" value="ECO:0007669"/>
    <property type="project" value="InterPro"/>
</dbReference>
<dbReference type="OrthoDB" id="4062651at2759"/>
<sequence>MILELMATVWSFFTTFASTEVDKTKLNQLRNTVRHSLKRSVLSEADFLPESQIKKLVTPDKIKVLLPNAKPELVDFICKHAKKLFLTASLHHGNLQDIMDTFKYHGMTDKELPIRDLTSEDMYCDVHTEGLQRVCSHEKALEAFHRWDTHDVWTFYNDQWTFCAPILDMECSSQEFHAKHILPFIEKGTTQKDGHFSTVFQAAIHPSHQIIHRSSKSNTDQTRVALKELKNLSEQNYNVHVSWLNEANALFQIAELRHKHLISQATAFKQEERRFIMLEWANGGTLRDIWQTESHDRSFLDGNKVMRVLEELTGLASALSKLHGTNTRTKTAKATSADRTKKGPALRSKTIFSQGQGDGDGNLLTVPKIRFEGVGSDDGDDSSDNAEEQHWRHGDLKPENILHFKDEKSPWLGTLKIADLGLAKQHAFTTTQRQDPTRQRYTTSHYEAPEVITTMNSRVPRTRRYDIWSMGCIIFEYMVWLLYGYEKGLRSLYNEEKDINAHQETLYFTADLSTRQAQVSDVARSWISHILDVDPECNRATPSVIRDLVVLVRDKLLVVDLPNERMSREDIKRCRASADDLDIILNRIRRAAIQDEYKGGNYLSSGKGRNGVLPPRPLQARKLSFFSTCPVLTSEQGTETTMSSVPATEISNSLGSNHEASTNPSSLSYEGLEDQVEVTRDDATLSFLSFKSPETEDKLKINDDIQSVISCSEEIGSLAEPAPGIQEARYAAVTYIIDIFTRDPELLTLYETANQNMDENRFIRNHQRLLKEYVVGLLAQEQTSSQRSTTEFLRCRPHRTRISQGIYNSVKPSDRSVRERLDTAFEQDKKLRIMLDRYLSQQGPSEDDPMPDDQDSTDLPSDDSDDDYQYEEGVVLSNLEEAREFLVTGRPFRTYKDHLRQFLNPCLTTELNDIESEKVVRSSWWLWIMSIWFAPPPGYQRIAYLCGCGNASYLDVKELSPGGVDRFRRRIVDSASTARGQTQGSTFRCDHPNPPAQAHLSSSAAISPTQSTTTRPTGMQTMRTLSQGQNINPPGDPQYLIVCINAKRSTVHRHIEVSCHSNDQYMFREIQDAYDQIRLENQWKVSLLIPPWICHSFNAISTRLPRIPSLLDRLTLFPKAPNTLGQLGLFKIASADFVRFQLIPLGSNDYPGWFKSGQFPPAEEVRKRRYLYEPVPMEDVEFLNIPLPHLLQPGPHLDRFWIMTFPKKLNEQLVRRPGLDGMKVIGWGIRINEELNWRCVLLLLIVVLVITGVFVVAYAMIMSDNSSAFGLGAYLVAILTTLSTYQYLAWKDKLSSIS</sequence>
<keyword evidence="5" id="KW-0723">Serine/threonine-protein kinase</keyword>
<evidence type="ECO:0000256" key="1">
    <source>
        <dbReference type="SAM" id="MobiDB-lite"/>
    </source>
</evidence>
<dbReference type="PROSITE" id="PS50011">
    <property type="entry name" value="PROTEIN_KINASE_DOM"/>
    <property type="match status" value="1"/>
</dbReference>
<evidence type="ECO:0000313" key="6">
    <source>
        <dbReference type="Proteomes" id="UP000030663"/>
    </source>
</evidence>
<dbReference type="Proteomes" id="UP000030663">
    <property type="component" value="Unassembled WGS sequence"/>
</dbReference>
<dbReference type="InterPro" id="IPR001245">
    <property type="entry name" value="Ser-Thr/Tyr_kinase_cat_dom"/>
</dbReference>
<keyword evidence="2" id="KW-1133">Transmembrane helix</keyword>
<dbReference type="SUPFAM" id="SSF56112">
    <property type="entry name" value="Protein kinase-like (PK-like)"/>
    <property type="match status" value="1"/>
</dbReference>
<keyword evidence="2" id="KW-0472">Membrane</keyword>
<evidence type="ECO:0000256" key="3">
    <source>
        <dbReference type="SAM" id="SignalP"/>
    </source>
</evidence>
<feature type="compositionally biased region" description="Acidic residues" evidence="1">
    <location>
        <begin position="845"/>
        <end position="867"/>
    </location>
</feature>
<evidence type="ECO:0000259" key="4">
    <source>
        <dbReference type="PROSITE" id="PS50011"/>
    </source>
</evidence>
<dbReference type="PANTHER" id="PTHR24359:SF1">
    <property type="entry name" value="INHIBITOR OF NUCLEAR FACTOR KAPPA-B KINASE EPSILON SUBUNIT HOMOLOG 1-RELATED"/>
    <property type="match status" value="1"/>
</dbReference>
<dbReference type="EMBL" id="KI979356">
    <property type="protein sequence ID" value="EXK78545.1"/>
    <property type="molecule type" value="Genomic_DNA"/>
</dbReference>
<proteinExistence type="predicted"/>
<accession>X0B8Q9</accession>
<dbReference type="HOGENOM" id="CLU_261687_0_0_1"/>
<dbReference type="Pfam" id="PF07714">
    <property type="entry name" value="PK_Tyr_Ser-Thr"/>
    <property type="match status" value="1"/>
</dbReference>
<protein>
    <submittedName>
        <fullName evidence="5">Serine/threonine protein kinase</fullName>
    </submittedName>
</protein>
<keyword evidence="3" id="KW-0732">Signal</keyword>
<feature type="transmembrane region" description="Helical" evidence="2">
    <location>
        <begin position="1239"/>
        <end position="1261"/>
    </location>
</feature>
<evidence type="ECO:0000313" key="5">
    <source>
        <dbReference type="EMBL" id="EXK78545.1"/>
    </source>
</evidence>